<name>A0A3P6G2E9_BRAOL</name>
<evidence type="ECO:0000313" key="1">
    <source>
        <dbReference type="EMBL" id="VDD48449.1"/>
    </source>
</evidence>
<protein>
    <submittedName>
        <fullName evidence="1">Uncharacterized protein</fullName>
    </submittedName>
</protein>
<reference evidence="1" key="1">
    <citation type="submission" date="2018-11" db="EMBL/GenBank/DDBJ databases">
        <authorList>
            <consortium name="Genoscope - CEA"/>
            <person name="William W."/>
        </authorList>
    </citation>
    <scope>NUCLEOTIDE SEQUENCE</scope>
</reference>
<proteinExistence type="predicted"/>
<accession>A0A3P6G2E9</accession>
<gene>
    <name evidence="1" type="ORF">BOLC1T00838H</name>
</gene>
<organism evidence="1">
    <name type="scientific">Brassica oleracea</name>
    <name type="common">Wild cabbage</name>
    <dbReference type="NCBI Taxonomy" id="3712"/>
    <lineage>
        <taxon>Eukaryota</taxon>
        <taxon>Viridiplantae</taxon>
        <taxon>Streptophyta</taxon>
        <taxon>Embryophyta</taxon>
        <taxon>Tracheophyta</taxon>
        <taxon>Spermatophyta</taxon>
        <taxon>Magnoliopsida</taxon>
        <taxon>eudicotyledons</taxon>
        <taxon>Gunneridae</taxon>
        <taxon>Pentapetalae</taxon>
        <taxon>rosids</taxon>
        <taxon>malvids</taxon>
        <taxon>Brassicales</taxon>
        <taxon>Brassicaceae</taxon>
        <taxon>Brassiceae</taxon>
        <taxon>Brassica</taxon>
    </lineage>
</organism>
<dbReference type="EMBL" id="LR031878">
    <property type="protein sequence ID" value="VDD48449.1"/>
    <property type="molecule type" value="Genomic_DNA"/>
</dbReference>
<dbReference type="AlphaFoldDB" id="A0A3P6G2E9"/>
<sequence length="35" mass="3985">MSNCADKELDFVKDGTISRLTEMNSKECMLIIHNP</sequence>